<name>A0AAN5BQE6_ASPOZ</name>
<organism evidence="2 3">
    <name type="scientific">Aspergillus oryzae</name>
    <name type="common">Yellow koji mold</name>
    <dbReference type="NCBI Taxonomy" id="5062"/>
    <lineage>
        <taxon>Eukaryota</taxon>
        <taxon>Fungi</taxon>
        <taxon>Dikarya</taxon>
        <taxon>Ascomycota</taxon>
        <taxon>Pezizomycotina</taxon>
        <taxon>Eurotiomycetes</taxon>
        <taxon>Eurotiomycetidae</taxon>
        <taxon>Eurotiales</taxon>
        <taxon>Aspergillaceae</taxon>
        <taxon>Aspergillus</taxon>
        <taxon>Aspergillus subgen. Circumdati</taxon>
    </lineage>
</organism>
<proteinExistence type="predicted"/>
<dbReference type="EMBL" id="BSYA01000034">
    <property type="protein sequence ID" value="GMG27313.1"/>
    <property type="molecule type" value="Genomic_DNA"/>
</dbReference>
<reference evidence="2" key="1">
    <citation type="submission" date="2023-04" db="EMBL/GenBank/DDBJ databases">
        <title>Aspergillus oryzae NBRC 4228.</title>
        <authorList>
            <person name="Ichikawa N."/>
            <person name="Sato H."/>
            <person name="Tonouchi N."/>
        </authorList>
    </citation>
    <scope>NUCLEOTIDE SEQUENCE</scope>
    <source>
        <strain evidence="2">NBRC 4228</strain>
    </source>
</reference>
<feature type="region of interest" description="Disordered" evidence="1">
    <location>
        <begin position="200"/>
        <end position="219"/>
    </location>
</feature>
<accession>A0AAN5BQE6</accession>
<evidence type="ECO:0000256" key="1">
    <source>
        <dbReference type="SAM" id="MobiDB-lite"/>
    </source>
</evidence>
<comment type="caution">
    <text evidence="2">The sequence shown here is derived from an EMBL/GenBank/DDBJ whole genome shotgun (WGS) entry which is preliminary data.</text>
</comment>
<feature type="compositionally biased region" description="Basic and acidic residues" evidence="1">
    <location>
        <begin position="68"/>
        <end position="94"/>
    </location>
</feature>
<dbReference type="AlphaFoldDB" id="A0AAN5BQE6"/>
<feature type="compositionally biased region" description="Acidic residues" evidence="1">
    <location>
        <begin position="52"/>
        <end position="67"/>
    </location>
</feature>
<evidence type="ECO:0000313" key="2">
    <source>
        <dbReference type="EMBL" id="GMG27313.1"/>
    </source>
</evidence>
<sequence>MRPVSRLSSAGAQLQDERQQVAAARNPHEGHHAGAQFRLNVQVIVRRGEHVLEDDEHDGCDDGGDNGEEGRKEGQNEERKGAEEDKGAATRREEDHDEGQNGGQDEESEHPMRGDPGDLESVGDISGEGNWILLVLVSRVCIEGRKHTGSSGEQFGHDDLDRVEPVESLRFGAFGDATIIVSLTEIPQTDGVEIMETDGSRNTVNQDGIGDGERDDVGEVDLEEPRLAEDGFVGYIANDDQNQEDPCDEIKKGAQ</sequence>
<feature type="compositionally biased region" description="Polar residues" evidence="1">
    <location>
        <begin position="1"/>
        <end position="12"/>
    </location>
</feature>
<protein>
    <submittedName>
        <fullName evidence="2">Unnamed protein product</fullName>
    </submittedName>
</protein>
<gene>
    <name evidence="2" type="ORF">Aory04_000396300</name>
</gene>
<feature type="region of interest" description="Disordered" evidence="1">
    <location>
        <begin position="1"/>
        <end position="124"/>
    </location>
</feature>
<evidence type="ECO:0000313" key="3">
    <source>
        <dbReference type="Proteomes" id="UP001165205"/>
    </source>
</evidence>
<dbReference type="Proteomes" id="UP001165205">
    <property type="component" value="Unassembled WGS sequence"/>
</dbReference>